<accession>A0A4Q8D1X4</accession>
<keyword evidence="2" id="KW-1185">Reference proteome</keyword>
<name>A0A4Q8D1X4_9GAMM</name>
<dbReference type="AlphaFoldDB" id="A0A4Q8D1X4"/>
<sequence length="302" mass="33262">MDSTTAERRYRAFLAAAQLRFPWQFRTRGQSDDQEGVQVDVPPGWYGVLERLFHDVEAVMPAAEREGFRWRRLCARHAMLEVAFDGLRDPVSPRVVEARERAAVTCDVCGHPGARREVAGRYAVSCTRHFIQRLLQCHPEGESGARLWWGTPQPVLGGRSPAAYMEADPPTETLIEQALRLAMPPVPRLDAPNRERLQAAWPVLDEALGERLRSLRVAAFDPRSGRGGTLIAMLAGDADPSAQAAAVTRLARNGFSDLRLRLVGQSDLASPAAAADPWACMLALEASIDIPRATPDQSVLVR</sequence>
<dbReference type="OrthoDB" id="5794320at2"/>
<dbReference type="EMBL" id="SHLI01000001">
    <property type="protein sequence ID" value="RZU99312.1"/>
    <property type="molecule type" value="Genomic_DNA"/>
</dbReference>
<organism evidence="1 2">
    <name type="scientific">Spiribacter vilamensis</name>
    <dbReference type="NCBI Taxonomy" id="531306"/>
    <lineage>
        <taxon>Bacteria</taxon>
        <taxon>Pseudomonadati</taxon>
        <taxon>Pseudomonadota</taxon>
        <taxon>Gammaproteobacteria</taxon>
        <taxon>Chromatiales</taxon>
        <taxon>Ectothiorhodospiraceae</taxon>
        <taxon>Spiribacter</taxon>
    </lineage>
</organism>
<evidence type="ECO:0000313" key="1">
    <source>
        <dbReference type="EMBL" id="RZU99312.1"/>
    </source>
</evidence>
<protein>
    <submittedName>
        <fullName evidence="1">Uncharacterized protein</fullName>
    </submittedName>
</protein>
<reference evidence="1 2" key="1">
    <citation type="submission" date="2019-02" db="EMBL/GenBank/DDBJ databases">
        <title>Genomic Encyclopedia of Type Strains, Phase IV (KMG-IV): sequencing the most valuable type-strain genomes for metagenomic binning, comparative biology and taxonomic classification.</title>
        <authorList>
            <person name="Goeker M."/>
        </authorList>
    </citation>
    <scope>NUCLEOTIDE SEQUENCE [LARGE SCALE GENOMIC DNA]</scope>
    <source>
        <strain evidence="1 2">DSM 21056</strain>
    </source>
</reference>
<gene>
    <name evidence="1" type="ORF">EV698_1598</name>
</gene>
<comment type="caution">
    <text evidence="1">The sequence shown here is derived from an EMBL/GenBank/DDBJ whole genome shotgun (WGS) entry which is preliminary data.</text>
</comment>
<evidence type="ECO:0000313" key="2">
    <source>
        <dbReference type="Proteomes" id="UP000292298"/>
    </source>
</evidence>
<dbReference type="Proteomes" id="UP000292298">
    <property type="component" value="Unassembled WGS sequence"/>
</dbReference>
<proteinExistence type="predicted"/>
<dbReference type="RefSeq" id="WP_130503556.1">
    <property type="nucleotide sequence ID" value="NZ_SHLI01000001.1"/>
</dbReference>